<evidence type="ECO:0000313" key="3">
    <source>
        <dbReference type="EMBL" id="SFE32610.1"/>
    </source>
</evidence>
<dbReference type="InterPro" id="IPR014729">
    <property type="entry name" value="Rossmann-like_a/b/a_fold"/>
</dbReference>
<feature type="domain" description="UspA" evidence="2">
    <location>
        <begin position="2"/>
        <end position="128"/>
    </location>
</feature>
<evidence type="ECO:0000256" key="1">
    <source>
        <dbReference type="ARBA" id="ARBA00008791"/>
    </source>
</evidence>
<evidence type="ECO:0000259" key="2">
    <source>
        <dbReference type="Pfam" id="PF00582"/>
    </source>
</evidence>
<reference evidence="4" key="1">
    <citation type="submission" date="2016-10" db="EMBL/GenBank/DDBJ databases">
        <authorList>
            <person name="Varghese N."/>
            <person name="Submissions S."/>
        </authorList>
    </citation>
    <scope>NUCLEOTIDE SEQUENCE [LARGE SCALE GENOMIC DNA]</scope>
    <source>
        <strain evidence="4">DSM 46838</strain>
    </source>
</reference>
<sequence length="131" mass="14416">MTIVVGYIPTPEGEASLVAAVEEARRRDEPLHVVNVRASDSSEDRRYLEEPEVERLTGRLAGMGVIFEVQQLVRGKEPAEEIVGAAERLKASLIVIGIRRRRPTGKLIFGSQAQRILLDSECPVLAVKPST</sequence>
<proteinExistence type="inferred from homology"/>
<dbReference type="STRING" id="1798228.SAMN05216574_10395"/>
<dbReference type="PANTHER" id="PTHR46268">
    <property type="entry name" value="STRESS RESPONSE PROTEIN NHAX"/>
    <property type="match status" value="1"/>
</dbReference>
<dbReference type="SUPFAM" id="SSF52402">
    <property type="entry name" value="Adenine nucleotide alpha hydrolases-like"/>
    <property type="match status" value="1"/>
</dbReference>
<dbReference type="InterPro" id="IPR006015">
    <property type="entry name" value="Universal_stress_UspA"/>
</dbReference>
<dbReference type="CDD" id="cd00293">
    <property type="entry name" value="USP-like"/>
    <property type="match status" value="1"/>
</dbReference>
<dbReference type="PANTHER" id="PTHR46268:SF6">
    <property type="entry name" value="UNIVERSAL STRESS PROTEIN UP12"/>
    <property type="match status" value="1"/>
</dbReference>
<accession>A0A1I1ZQG3</accession>
<dbReference type="OrthoDB" id="5419113at2"/>
<dbReference type="Pfam" id="PF00582">
    <property type="entry name" value="Usp"/>
    <property type="match status" value="1"/>
</dbReference>
<dbReference type="Gene3D" id="3.40.50.620">
    <property type="entry name" value="HUPs"/>
    <property type="match status" value="1"/>
</dbReference>
<dbReference type="RefSeq" id="WP_092195660.1">
    <property type="nucleotide sequence ID" value="NZ_FOND01000003.1"/>
</dbReference>
<comment type="similarity">
    <text evidence="1">Belongs to the universal stress protein A family.</text>
</comment>
<keyword evidence="4" id="KW-1185">Reference proteome</keyword>
<dbReference type="PRINTS" id="PR01438">
    <property type="entry name" value="UNVRSLSTRESS"/>
</dbReference>
<dbReference type="AlphaFoldDB" id="A0A1I1ZQG3"/>
<evidence type="ECO:0000313" key="4">
    <source>
        <dbReference type="Proteomes" id="UP000198589"/>
    </source>
</evidence>
<gene>
    <name evidence="3" type="ORF">SAMN05216574_10395</name>
</gene>
<dbReference type="InterPro" id="IPR006016">
    <property type="entry name" value="UspA"/>
</dbReference>
<protein>
    <submittedName>
        <fullName evidence="3">Nucleotide-binding universal stress protein, UspA family</fullName>
    </submittedName>
</protein>
<dbReference type="Proteomes" id="UP000198589">
    <property type="component" value="Unassembled WGS sequence"/>
</dbReference>
<dbReference type="EMBL" id="FOND01000003">
    <property type="protein sequence ID" value="SFE32610.1"/>
    <property type="molecule type" value="Genomic_DNA"/>
</dbReference>
<organism evidence="3 4">
    <name type="scientific">Blastococcus tunisiensis</name>
    <dbReference type="NCBI Taxonomy" id="1798228"/>
    <lineage>
        <taxon>Bacteria</taxon>
        <taxon>Bacillati</taxon>
        <taxon>Actinomycetota</taxon>
        <taxon>Actinomycetes</taxon>
        <taxon>Geodermatophilales</taxon>
        <taxon>Geodermatophilaceae</taxon>
        <taxon>Blastococcus</taxon>
    </lineage>
</organism>
<name>A0A1I1ZQG3_9ACTN</name>